<protein>
    <recommendedName>
        <fullName evidence="14">Lactosylceramide alpha-2,3-sialyltransferase</fullName>
        <ecNumber evidence="13">2.4.3.9</ecNumber>
    </recommendedName>
    <alternativeName>
        <fullName evidence="15">CMP-NeuAc:lactosylceramide alpha-2,3-sialyltransferase</fullName>
    </alternativeName>
    <alternativeName>
        <fullName evidence="18">Ganglioside GM3 synthase</fullName>
    </alternativeName>
    <alternativeName>
        <fullName evidence="17">ST3Gal V</fullName>
    </alternativeName>
    <alternativeName>
        <fullName evidence="16">Sialyltransferase 9</fullName>
    </alternativeName>
</protein>
<name>A0A8J6A584_GALPY</name>
<dbReference type="PANTHER" id="PTHR13713:SF60">
    <property type="entry name" value="LACTOSYLCERAMIDE ALPHA-2,3-SIALYLTRANSFERASE"/>
    <property type="match status" value="1"/>
</dbReference>
<dbReference type="CDD" id="cd23983">
    <property type="entry name" value="GT29_ST3GAL5"/>
    <property type="match status" value="1"/>
</dbReference>
<organism evidence="25 26">
    <name type="scientific">Galemys pyrenaicus</name>
    <name type="common">Iberian desman</name>
    <name type="synonym">Pyrenean desman</name>
    <dbReference type="NCBI Taxonomy" id="202257"/>
    <lineage>
        <taxon>Eukaryota</taxon>
        <taxon>Metazoa</taxon>
        <taxon>Chordata</taxon>
        <taxon>Craniata</taxon>
        <taxon>Vertebrata</taxon>
        <taxon>Euteleostomi</taxon>
        <taxon>Mammalia</taxon>
        <taxon>Eutheria</taxon>
        <taxon>Laurasiatheria</taxon>
        <taxon>Eulipotyphla</taxon>
        <taxon>Talpidae</taxon>
        <taxon>Galemys</taxon>
    </lineage>
</organism>
<keyword evidence="3" id="KW-0328">Glycosyltransferase</keyword>
<evidence type="ECO:0000256" key="2">
    <source>
        <dbReference type="ARBA" id="ARBA00006003"/>
    </source>
</evidence>
<evidence type="ECO:0000256" key="1">
    <source>
        <dbReference type="ARBA" id="ARBA00004323"/>
    </source>
</evidence>
<evidence type="ECO:0000256" key="17">
    <source>
        <dbReference type="ARBA" id="ARBA00041976"/>
    </source>
</evidence>
<dbReference type="Proteomes" id="UP000700334">
    <property type="component" value="Unassembled WGS sequence"/>
</dbReference>
<reference evidence="25" key="1">
    <citation type="journal article" date="2021" name="Evol. Appl.">
        <title>The genome of the Pyrenean desman and the effects of bottlenecks and inbreeding on the genomic landscape of an endangered species.</title>
        <authorList>
            <person name="Escoda L."/>
            <person name="Castresana J."/>
        </authorList>
    </citation>
    <scope>NUCLEOTIDE SEQUENCE</scope>
    <source>
        <strain evidence="25">IBE-C5619</strain>
    </source>
</reference>
<evidence type="ECO:0000256" key="4">
    <source>
        <dbReference type="ARBA" id="ARBA00022679"/>
    </source>
</evidence>
<comment type="subcellular location">
    <subcellularLocation>
        <location evidence="1">Golgi apparatus membrane</location>
        <topology evidence="1">Single-pass type II membrane protein</topology>
    </subcellularLocation>
</comment>
<evidence type="ECO:0000256" key="11">
    <source>
        <dbReference type="ARBA" id="ARBA00023157"/>
    </source>
</evidence>
<evidence type="ECO:0000256" key="18">
    <source>
        <dbReference type="ARBA" id="ARBA00042545"/>
    </source>
</evidence>
<evidence type="ECO:0000256" key="21">
    <source>
        <dbReference type="ARBA" id="ARBA00048050"/>
    </source>
</evidence>
<keyword evidence="10 24" id="KW-0472">Membrane</keyword>
<evidence type="ECO:0000313" key="25">
    <source>
        <dbReference type="EMBL" id="KAG8512971.1"/>
    </source>
</evidence>
<evidence type="ECO:0000256" key="22">
    <source>
        <dbReference type="ARBA" id="ARBA00048805"/>
    </source>
</evidence>
<evidence type="ECO:0000256" key="6">
    <source>
        <dbReference type="ARBA" id="ARBA00022968"/>
    </source>
</evidence>
<dbReference type="FunFam" id="3.90.1480.20:FF:000006">
    <property type="entry name" value="ST3 beta-galactoside alpha-2,3-sialyltransferase 5"/>
    <property type="match status" value="1"/>
</dbReference>
<keyword evidence="9" id="KW-0443">Lipid metabolism</keyword>
<dbReference type="AlphaFoldDB" id="A0A8J6A584"/>
<dbReference type="InterPro" id="IPR001675">
    <property type="entry name" value="Glyco_trans_29"/>
</dbReference>
<dbReference type="EC" id="2.4.3.9" evidence="13"/>
<evidence type="ECO:0000256" key="24">
    <source>
        <dbReference type="SAM" id="Phobius"/>
    </source>
</evidence>
<dbReference type="GO" id="GO:0000139">
    <property type="term" value="C:Golgi membrane"/>
    <property type="evidence" value="ECO:0007669"/>
    <property type="project" value="UniProtKB-SubCell"/>
</dbReference>
<evidence type="ECO:0000256" key="14">
    <source>
        <dbReference type="ARBA" id="ARBA00039792"/>
    </source>
</evidence>
<evidence type="ECO:0000256" key="23">
    <source>
        <dbReference type="ARBA" id="ARBA00049539"/>
    </source>
</evidence>
<comment type="catalytic activity">
    <reaction evidence="22">
        <text>ganglioside GA2 (d18:1(4E)/18:0) + CMP-N-acetyl-beta-neuraminate = ganglioside GM2 (d18:1(4E)/18:0) + CMP + H(+)</text>
        <dbReference type="Rhea" id="RHEA:41776"/>
        <dbReference type="ChEBI" id="CHEBI:15378"/>
        <dbReference type="ChEBI" id="CHEBI:57812"/>
        <dbReference type="ChEBI" id="CHEBI:60377"/>
        <dbReference type="ChEBI" id="CHEBI:78485"/>
        <dbReference type="ChEBI" id="CHEBI:78486"/>
    </reaction>
    <physiologicalReaction direction="left-to-right" evidence="22">
        <dbReference type="Rhea" id="RHEA:41777"/>
    </physiologicalReaction>
</comment>
<proteinExistence type="inferred from homology"/>
<feature type="transmembrane region" description="Helical" evidence="24">
    <location>
        <begin position="257"/>
        <end position="278"/>
    </location>
</feature>
<dbReference type="GO" id="GO:0047291">
    <property type="term" value="F:lactosylceramide alpha-2,3-sialyltransferase activity"/>
    <property type="evidence" value="ECO:0007669"/>
    <property type="project" value="UniProtKB-EC"/>
</dbReference>
<dbReference type="Gene3D" id="3.90.1480.20">
    <property type="entry name" value="Glycosyl transferase family 29"/>
    <property type="match status" value="1"/>
</dbReference>
<keyword evidence="11" id="KW-1015">Disulfide bond</keyword>
<dbReference type="InterPro" id="IPR038578">
    <property type="entry name" value="GT29-like_sf"/>
</dbReference>
<comment type="catalytic activity">
    <reaction evidence="21">
        <text>a beta-D-Gal-(1&lt;-&gt;1')-ceramide + CMP-N-acetyl-beta-neuraminate = N-acetyl-alpha-neuraminosyl-(2-&gt;3)-beta-D-galactosyl-(1&lt;-&gt;1')-ceramide + CMP + H(+)</text>
        <dbReference type="Rhea" id="RHEA:41780"/>
        <dbReference type="ChEBI" id="CHEBI:15378"/>
        <dbReference type="ChEBI" id="CHEBI:57812"/>
        <dbReference type="ChEBI" id="CHEBI:60377"/>
        <dbReference type="ChEBI" id="CHEBI:82643"/>
        <dbReference type="ChEBI" id="CHEBI:143593"/>
    </reaction>
    <physiologicalReaction direction="left-to-right" evidence="21">
        <dbReference type="Rhea" id="RHEA:41781"/>
    </physiologicalReaction>
</comment>
<evidence type="ECO:0000256" key="3">
    <source>
        <dbReference type="ARBA" id="ARBA00022676"/>
    </source>
</evidence>
<comment type="catalytic activity">
    <reaction evidence="23">
        <text>ganglioside GA1 (d18:1(4E)/18:0) + CMP-N-acetyl-beta-neuraminate = ganglioside GM1 (d18:1(4E)/18:0) + CMP + H(+)</text>
        <dbReference type="Rhea" id="RHEA:41784"/>
        <dbReference type="ChEBI" id="CHEBI:15378"/>
        <dbReference type="ChEBI" id="CHEBI:57812"/>
        <dbReference type="ChEBI" id="CHEBI:60377"/>
        <dbReference type="ChEBI" id="CHEBI:73110"/>
        <dbReference type="ChEBI" id="CHEBI:78484"/>
    </reaction>
    <physiologicalReaction direction="left-to-right" evidence="23">
        <dbReference type="Rhea" id="RHEA:41785"/>
    </physiologicalReaction>
</comment>
<evidence type="ECO:0000313" key="26">
    <source>
        <dbReference type="Proteomes" id="UP000700334"/>
    </source>
</evidence>
<gene>
    <name evidence="25" type="ORF">J0S82_002189</name>
</gene>
<comment type="similarity">
    <text evidence="2">Belongs to the glycosyltransferase 29 family.</text>
</comment>
<dbReference type="OrthoDB" id="10264956at2759"/>
<evidence type="ECO:0000256" key="16">
    <source>
        <dbReference type="ARBA" id="ARBA00041896"/>
    </source>
</evidence>
<evidence type="ECO:0000256" key="9">
    <source>
        <dbReference type="ARBA" id="ARBA00023098"/>
    </source>
</evidence>
<keyword evidence="5 24" id="KW-0812">Transmembrane</keyword>
<keyword evidence="8" id="KW-0333">Golgi apparatus</keyword>
<sequence>MRTKASGGAERRPLHLRTEAAAAAAAAPAGRECCTPRCVWRGDRELEVVAPGCVNVAGGAAARASVAEVEEHGRISGVSGPAALVLSPPAFRSDSGLIHCWKLRSHQSLNPFPQGSIQVKRHGEANSQKQQFLGEVAKHRKARYSGGLSWLVDLGVSTASPEPSNPLVNLALADVHVLLVLRCLDVCVTGLHPSRLLCLERVCPPAHAHPGMLAAPQVSIISAMPNEYNSVKPRRDCSSLSLQWYTRAQNKMRRPNLLFKDILKCILLVFGLWILYILKLNYTTEECDMKRMHYVDPDRIKRAQKHAQLVLQKDCRPRFAKKSMARLFEHRYSMDLLPFVKRAPRVNEAEYQYDPPFGFRKFSSKVQTLLEILPEHDFPEHLKTKSCRRCVVIGSGGILYGLELGHALNQFDVVIRLNNAPVEGYSEHVGNKTTIRMTYPEGAPLSDLEYYSNDLFVAVLFKSVDFNWLQAMVKNETLPFWVRFFFWKRVAEKIPLQPKHFRILNPVIIKETAFDILQYSEPQSRFWGRDKNVPTIGVIAVVLATHLCDEVSLAGFGYDLSQPKTPLHYFDNLCMAAMNFQTMHNVTTETSFLLRLVREGVVEDLSGGIH</sequence>
<keyword evidence="6" id="KW-0735">Signal-anchor</keyword>
<accession>A0A8J6A584</accession>
<evidence type="ECO:0000256" key="10">
    <source>
        <dbReference type="ARBA" id="ARBA00023136"/>
    </source>
</evidence>
<keyword evidence="12" id="KW-0325">Glycoprotein</keyword>
<evidence type="ECO:0000256" key="7">
    <source>
        <dbReference type="ARBA" id="ARBA00022989"/>
    </source>
</evidence>
<keyword evidence="26" id="KW-1185">Reference proteome</keyword>
<dbReference type="EMBL" id="JAGFMF010011781">
    <property type="protein sequence ID" value="KAG8512971.1"/>
    <property type="molecule type" value="Genomic_DNA"/>
</dbReference>
<comment type="function">
    <text evidence="20">Transfers the sialyl group (N-acetyl-alpha-neuraminyl or NeuAc) from CMP-NeuAc to the non-reducing terminal galactose (Gal) of glycosphingolipids forming gangliosides (important molecules involved in the regulation of multiple cellular processes, including cell proliferation and differentiation, apoptosis, embryogenesis, development, and oncogenesis). Mainly involved in the biosynthesis of ganglioside GM3 but can also use different glycolipids as substrate acceptors such as D-galactosylceramide (GalCer), asialo-GM2 (GA2) and asialo-GM1 (GA1), although less preferentially than beta-D-Gal-(1-&gt;4)-beta-D-Glc-(1&lt;-&gt;1)-Cer (LacCer).</text>
</comment>
<comment type="catalytic activity">
    <reaction evidence="19">
        <text>a beta-D-Gal-(1-&gt;4)-beta-D-Glc-(1&lt;-&gt;1)-Cer(d18:1(4E)) + CMP-N-acetyl-beta-neuraminate = a ganglioside GM3 (d18:1(4E)) + CMP + H(+)</text>
        <dbReference type="Rhea" id="RHEA:18417"/>
        <dbReference type="ChEBI" id="CHEBI:15378"/>
        <dbReference type="ChEBI" id="CHEBI:17950"/>
        <dbReference type="ChEBI" id="CHEBI:57812"/>
        <dbReference type="ChEBI" id="CHEBI:60065"/>
        <dbReference type="ChEBI" id="CHEBI:60377"/>
        <dbReference type="EC" id="2.4.3.9"/>
    </reaction>
    <physiologicalReaction direction="left-to-right" evidence="19">
        <dbReference type="Rhea" id="RHEA:18418"/>
    </physiologicalReaction>
</comment>
<keyword evidence="4" id="KW-0808">Transferase</keyword>
<dbReference type="InterPro" id="IPR051142">
    <property type="entry name" value="Glycosyltransferase_29"/>
</dbReference>
<evidence type="ECO:0000256" key="19">
    <source>
        <dbReference type="ARBA" id="ARBA00043651"/>
    </source>
</evidence>
<evidence type="ECO:0000256" key="13">
    <source>
        <dbReference type="ARBA" id="ARBA00039111"/>
    </source>
</evidence>
<evidence type="ECO:0000256" key="5">
    <source>
        <dbReference type="ARBA" id="ARBA00022692"/>
    </source>
</evidence>
<dbReference type="GO" id="GO:0006629">
    <property type="term" value="P:lipid metabolic process"/>
    <property type="evidence" value="ECO:0007669"/>
    <property type="project" value="UniProtKB-KW"/>
</dbReference>
<keyword evidence="7 24" id="KW-1133">Transmembrane helix</keyword>
<comment type="caution">
    <text evidence="25">The sequence shown here is derived from an EMBL/GenBank/DDBJ whole genome shotgun (WGS) entry which is preliminary data.</text>
</comment>
<evidence type="ECO:0000256" key="8">
    <source>
        <dbReference type="ARBA" id="ARBA00023034"/>
    </source>
</evidence>
<dbReference type="Pfam" id="PF00777">
    <property type="entry name" value="Glyco_transf_29"/>
    <property type="match status" value="1"/>
</dbReference>
<dbReference type="PANTHER" id="PTHR13713">
    <property type="entry name" value="SIALYLTRANSFERASE"/>
    <property type="match status" value="1"/>
</dbReference>
<evidence type="ECO:0000256" key="12">
    <source>
        <dbReference type="ARBA" id="ARBA00023180"/>
    </source>
</evidence>
<evidence type="ECO:0000256" key="15">
    <source>
        <dbReference type="ARBA" id="ARBA00041341"/>
    </source>
</evidence>
<evidence type="ECO:0000256" key="20">
    <source>
        <dbReference type="ARBA" id="ARBA00045587"/>
    </source>
</evidence>